<evidence type="ECO:0000313" key="1">
    <source>
        <dbReference type="EMBL" id="MDR6841714.1"/>
    </source>
</evidence>
<reference evidence="1 2" key="1">
    <citation type="submission" date="2023-07" db="EMBL/GenBank/DDBJ databases">
        <title>Sorghum-associated microbial communities from plants grown in Nebraska, USA.</title>
        <authorList>
            <person name="Schachtman D."/>
        </authorList>
    </citation>
    <scope>NUCLEOTIDE SEQUENCE [LARGE SCALE GENOMIC DNA]</scope>
    <source>
        <strain evidence="1 2">BE107</strain>
    </source>
</reference>
<dbReference type="EMBL" id="JAVDTT010000002">
    <property type="protein sequence ID" value="MDR6841714.1"/>
    <property type="molecule type" value="Genomic_DNA"/>
</dbReference>
<proteinExistence type="predicted"/>
<name>A0ABU1RUB5_9GAMM</name>
<accession>A0ABU1RUB5</accession>
<organism evidence="1 2">
    <name type="scientific">Pseudoxanthomonas sacheonensis</name>
    <dbReference type="NCBI Taxonomy" id="443615"/>
    <lineage>
        <taxon>Bacteria</taxon>
        <taxon>Pseudomonadati</taxon>
        <taxon>Pseudomonadota</taxon>
        <taxon>Gammaproteobacteria</taxon>
        <taxon>Lysobacterales</taxon>
        <taxon>Lysobacteraceae</taxon>
        <taxon>Pseudoxanthomonas</taxon>
    </lineage>
</organism>
<evidence type="ECO:0000313" key="2">
    <source>
        <dbReference type="Proteomes" id="UP001254759"/>
    </source>
</evidence>
<keyword evidence="2" id="KW-1185">Reference proteome</keyword>
<dbReference type="Proteomes" id="UP001254759">
    <property type="component" value="Unassembled WGS sequence"/>
</dbReference>
<protein>
    <submittedName>
        <fullName evidence="1">Uncharacterized protein</fullName>
    </submittedName>
</protein>
<gene>
    <name evidence="1" type="ORF">J2W94_001999</name>
</gene>
<sequence>MSVSQHAEIFPPSSQRKLGSTLIFALCVAQKQKQNGSQLSLG</sequence>
<comment type="caution">
    <text evidence="1">The sequence shown here is derived from an EMBL/GenBank/DDBJ whole genome shotgun (WGS) entry which is preliminary data.</text>
</comment>